<dbReference type="GO" id="GO:0035513">
    <property type="term" value="P:oxidative RNA demethylation"/>
    <property type="evidence" value="ECO:0007669"/>
    <property type="project" value="TreeGrafter"/>
</dbReference>
<dbReference type="InterPro" id="IPR004574">
    <property type="entry name" value="Alkb"/>
</dbReference>
<dbReference type="STRING" id="1054147.F4PTI9"/>
<feature type="compositionally biased region" description="Low complexity" evidence="6">
    <location>
        <begin position="9"/>
        <end position="20"/>
    </location>
</feature>
<name>F4PTI9_CACFS</name>
<organism evidence="8 9">
    <name type="scientific">Cavenderia fasciculata</name>
    <name type="common">Slime mold</name>
    <name type="synonym">Dictyostelium fasciculatum</name>
    <dbReference type="NCBI Taxonomy" id="261658"/>
    <lineage>
        <taxon>Eukaryota</taxon>
        <taxon>Amoebozoa</taxon>
        <taxon>Evosea</taxon>
        <taxon>Eumycetozoa</taxon>
        <taxon>Dictyostelia</taxon>
        <taxon>Acytosteliales</taxon>
        <taxon>Cavenderiaceae</taxon>
        <taxon>Cavenderia</taxon>
    </lineage>
</organism>
<dbReference type="GO" id="GO:0005737">
    <property type="term" value="C:cytoplasm"/>
    <property type="evidence" value="ECO:0007669"/>
    <property type="project" value="TreeGrafter"/>
</dbReference>
<reference evidence="9" key="1">
    <citation type="journal article" date="2011" name="Genome Res.">
        <title>Phylogeny-wide analysis of social amoeba genomes highlights ancient origins for complex intercellular communication.</title>
        <authorList>
            <person name="Heidel A.J."/>
            <person name="Lawal H.M."/>
            <person name="Felder M."/>
            <person name="Schilde C."/>
            <person name="Helps N.R."/>
            <person name="Tunggal B."/>
            <person name="Rivero F."/>
            <person name="John U."/>
            <person name="Schleicher M."/>
            <person name="Eichinger L."/>
            <person name="Platzer M."/>
            <person name="Noegel A.A."/>
            <person name="Schaap P."/>
            <person name="Gloeckner G."/>
        </authorList>
    </citation>
    <scope>NUCLEOTIDE SEQUENCE [LARGE SCALE GENOMIC DNA]</scope>
    <source>
        <strain evidence="9">SH3</strain>
    </source>
</reference>
<dbReference type="OMA" id="MMMAHQD"/>
<dbReference type="GO" id="GO:0005634">
    <property type="term" value="C:nucleus"/>
    <property type="evidence" value="ECO:0007669"/>
    <property type="project" value="TreeGrafter"/>
</dbReference>
<evidence type="ECO:0000256" key="4">
    <source>
        <dbReference type="ARBA" id="ARBA00023004"/>
    </source>
</evidence>
<dbReference type="OrthoDB" id="6614653at2759"/>
<feature type="compositionally biased region" description="Basic and acidic residues" evidence="6">
    <location>
        <begin position="21"/>
        <end position="38"/>
    </location>
</feature>
<dbReference type="KEGG" id="dfa:DFA_00736"/>
<dbReference type="PANTHER" id="PTHR16557">
    <property type="entry name" value="ALKYLATED DNA REPAIR PROTEIN ALKB-RELATED"/>
    <property type="match status" value="1"/>
</dbReference>
<accession>F4PTI9</accession>
<dbReference type="AlphaFoldDB" id="F4PTI9"/>
<dbReference type="Proteomes" id="UP000007797">
    <property type="component" value="Unassembled WGS sequence"/>
</dbReference>
<feature type="binding site" evidence="5">
    <location>
        <position position="283"/>
    </location>
    <ligand>
        <name>Fe cation</name>
        <dbReference type="ChEBI" id="CHEBI:24875"/>
        <note>catalytic</note>
    </ligand>
</feature>
<evidence type="ECO:0000313" key="9">
    <source>
        <dbReference type="Proteomes" id="UP000007797"/>
    </source>
</evidence>
<comment type="cofactor">
    <cofactor evidence="5">
        <name>Fe(2+)</name>
        <dbReference type="ChEBI" id="CHEBI:29033"/>
    </cofactor>
    <text evidence="5">Binds 1 Fe(2+) ion per subunit.</text>
</comment>
<feature type="domain" description="Alpha-ketoglutarate-dependent dioxygenase AlkB-like" evidence="7">
    <location>
        <begin position="177"/>
        <end position="378"/>
    </location>
</feature>
<proteinExistence type="predicted"/>
<dbReference type="GO" id="GO:0008198">
    <property type="term" value="F:ferrous iron binding"/>
    <property type="evidence" value="ECO:0007669"/>
    <property type="project" value="TreeGrafter"/>
</dbReference>
<keyword evidence="1 5" id="KW-0479">Metal-binding</keyword>
<evidence type="ECO:0000259" key="7">
    <source>
        <dbReference type="Pfam" id="PF13532"/>
    </source>
</evidence>
<protein>
    <submittedName>
        <fullName evidence="8">Alkylated DNA repair protein</fullName>
    </submittedName>
</protein>
<dbReference type="Gene3D" id="2.60.120.590">
    <property type="entry name" value="Alpha-ketoglutarate-dependent dioxygenase AlkB-like"/>
    <property type="match status" value="1"/>
</dbReference>
<dbReference type="Pfam" id="PF13532">
    <property type="entry name" value="2OG-FeII_Oxy_2"/>
    <property type="match status" value="1"/>
</dbReference>
<feature type="binding site" evidence="5">
    <location>
        <position position="281"/>
    </location>
    <ligand>
        <name>Fe cation</name>
        <dbReference type="ChEBI" id="CHEBI:24875"/>
        <note>catalytic</note>
    </ligand>
</feature>
<evidence type="ECO:0000256" key="5">
    <source>
        <dbReference type="PIRSR" id="PIRSR604574-2"/>
    </source>
</evidence>
<evidence type="ECO:0000256" key="2">
    <source>
        <dbReference type="ARBA" id="ARBA00022964"/>
    </source>
</evidence>
<dbReference type="InterPro" id="IPR037151">
    <property type="entry name" value="AlkB-like_sf"/>
</dbReference>
<evidence type="ECO:0000256" key="1">
    <source>
        <dbReference type="ARBA" id="ARBA00022723"/>
    </source>
</evidence>
<keyword evidence="4 5" id="KW-0408">Iron</keyword>
<sequence>MYEVEEDTTATTTTETTTKTASKDGGSKQQQQEKKPSEFMRVQRLFRQQTKNARGKVLPKDKRPPVDYSIVLDFSNLDKNTEENKALVIDYTDLVDKSDAGASEYYAHPSTWRVYGIKDYPGFYFIPSPFTSSQQKKWVKDSLEQYANVPNNTNINLFYGPVKDLWQHGQQEMITEHQQLSNQLLSDDDDNQETSTTSRPLDKDGKELPPYRELLDKLAWATLGYQFQWTPRIYSRDFYETFPDDLQDLVQKIAMATKYDPYIAEAGTVNFYSEDSVMGGHLDDAEEEMEKPIISLSFGASAVFLLGAETRDIAPIPLFIRSGDIVIMGGRSRYCYHGVAKIVENSFNVDLVDEADETFKYHIQWLREKNRRINVNTRQVFKKKEENNNSTCTTTSSTQ</sequence>
<dbReference type="EMBL" id="GL883010">
    <property type="protein sequence ID" value="EGG20871.1"/>
    <property type="molecule type" value="Genomic_DNA"/>
</dbReference>
<dbReference type="RefSeq" id="XP_004358721.1">
    <property type="nucleotide sequence ID" value="XM_004358664.1"/>
</dbReference>
<gene>
    <name evidence="8" type="primary">alkB</name>
    <name evidence="8" type="ORF">DFA_00736</name>
</gene>
<dbReference type="PANTHER" id="PTHR16557:SF2">
    <property type="entry name" value="NUCLEIC ACID DIOXYGENASE ALKBH1"/>
    <property type="match status" value="1"/>
</dbReference>
<feature type="region of interest" description="Disordered" evidence="6">
    <location>
        <begin position="186"/>
        <end position="208"/>
    </location>
</feature>
<keyword evidence="3" id="KW-0560">Oxidoreductase</keyword>
<dbReference type="GeneID" id="14872601"/>
<dbReference type="SUPFAM" id="SSF51197">
    <property type="entry name" value="Clavaminate synthase-like"/>
    <property type="match status" value="1"/>
</dbReference>
<feature type="binding site" evidence="5">
    <location>
        <position position="337"/>
    </location>
    <ligand>
        <name>Fe cation</name>
        <dbReference type="ChEBI" id="CHEBI:24875"/>
        <note>catalytic</note>
    </ligand>
</feature>
<dbReference type="GO" id="GO:0035515">
    <property type="term" value="F:oxidative RNA demethylase activity"/>
    <property type="evidence" value="ECO:0007669"/>
    <property type="project" value="TreeGrafter"/>
</dbReference>
<feature type="region of interest" description="Disordered" evidence="6">
    <location>
        <begin position="1"/>
        <end position="40"/>
    </location>
</feature>
<keyword evidence="9" id="KW-1185">Reference proteome</keyword>
<dbReference type="InterPro" id="IPR027450">
    <property type="entry name" value="AlkB-like"/>
</dbReference>
<dbReference type="GO" id="GO:0035516">
    <property type="term" value="F:broad specificity oxidative DNA demethylase activity"/>
    <property type="evidence" value="ECO:0007669"/>
    <property type="project" value="TreeGrafter"/>
</dbReference>
<evidence type="ECO:0000313" key="8">
    <source>
        <dbReference type="EMBL" id="EGG20871.1"/>
    </source>
</evidence>
<evidence type="ECO:0000256" key="3">
    <source>
        <dbReference type="ARBA" id="ARBA00023002"/>
    </source>
</evidence>
<evidence type="ECO:0000256" key="6">
    <source>
        <dbReference type="SAM" id="MobiDB-lite"/>
    </source>
</evidence>
<keyword evidence="2" id="KW-0223">Dioxygenase</keyword>